<evidence type="ECO:0000313" key="2">
    <source>
        <dbReference type="Proteomes" id="UP000053841"/>
    </source>
</evidence>
<dbReference type="KEGG" id="bze:COCCADRAFT_97239"/>
<evidence type="ECO:0000313" key="1">
    <source>
        <dbReference type="EMBL" id="EUC33030.1"/>
    </source>
</evidence>
<dbReference type="OrthoDB" id="3659114at2759"/>
<dbReference type="HOGENOM" id="CLU_1495935_0_0_1"/>
<keyword evidence="2" id="KW-1185">Reference proteome</keyword>
<protein>
    <submittedName>
        <fullName evidence="1">Uncharacterized protein</fullName>
    </submittedName>
</protein>
<dbReference type="GeneID" id="19154339"/>
<accession>W6Y5S6</accession>
<name>W6Y5S6_COCC2</name>
<dbReference type="Proteomes" id="UP000053841">
    <property type="component" value="Unassembled WGS sequence"/>
</dbReference>
<sequence>MDALGSELNTVNFVLLRTNLNGMKARIWRYLDPISDGSWLVMLANSEPREALQSIRDAIAVFNYLNHPYVRPKLRGINRVLREEFQRASDAYNFGHPNAGVNIRDCWDTWFKEHLEDMASNTRTWVRGAIADMRRAWSPLNNPNDETYQARALQVNQHLTRLETLGITNGEISIDTTNLI</sequence>
<organism evidence="1 2">
    <name type="scientific">Cochliobolus carbonum (strain 26-R-13)</name>
    <name type="common">Maize leaf spot fungus</name>
    <name type="synonym">Bipolaris zeicola</name>
    <dbReference type="NCBI Taxonomy" id="930089"/>
    <lineage>
        <taxon>Eukaryota</taxon>
        <taxon>Fungi</taxon>
        <taxon>Dikarya</taxon>
        <taxon>Ascomycota</taxon>
        <taxon>Pezizomycotina</taxon>
        <taxon>Dothideomycetes</taxon>
        <taxon>Pleosporomycetidae</taxon>
        <taxon>Pleosporales</taxon>
        <taxon>Pleosporineae</taxon>
        <taxon>Pleosporaceae</taxon>
        <taxon>Bipolaris</taxon>
    </lineage>
</organism>
<dbReference type="AlphaFoldDB" id="W6Y5S6"/>
<dbReference type="STRING" id="930089.W6Y5S6"/>
<gene>
    <name evidence="1" type="ORF">COCCADRAFT_97239</name>
</gene>
<dbReference type="EMBL" id="KI964619">
    <property type="protein sequence ID" value="EUC33030.1"/>
    <property type="molecule type" value="Genomic_DNA"/>
</dbReference>
<dbReference type="RefSeq" id="XP_007712702.1">
    <property type="nucleotide sequence ID" value="XM_007714512.1"/>
</dbReference>
<reference evidence="1 2" key="1">
    <citation type="journal article" date="2013" name="PLoS Genet.">
        <title>Comparative genome structure, secondary metabolite, and effector coding capacity across Cochliobolus pathogens.</title>
        <authorList>
            <person name="Condon B.J."/>
            <person name="Leng Y."/>
            <person name="Wu D."/>
            <person name="Bushley K.E."/>
            <person name="Ohm R.A."/>
            <person name="Otillar R."/>
            <person name="Martin J."/>
            <person name="Schackwitz W."/>
            <person name="Grimwood J."/>
            <person name="MohdZainudin N."/>
            <person name="Xue C."/>
            <person name="Wang R."/>
            <person name="Manning V.A."/>
            <person name="Dhillon B."/>
            <person name="Tu Z.J."/>
            <person name="Steffenson B.J."/>
            <person name="Salamov A."/>
            <person name="Sun H."/>
            <person name="Lowry S."/>
            <person name="LaButti K."/>
            <person name="Han J."/>
            <person name="Copeland A."/>
            <person name="Lindquist E."/>
            <person name="Barry K."/>
            <person name="Schmutz J."/>
            <person name="Baker S.E."/>
            <person name="Ciuffetti L.M."/>
            <person name="Grigoriev I.V."/>
            <person name="Zhong S."/>
            <person name="Turgeon B.G."/>
        </authorList>
    </citation>
    <scope>NUCLEOTIDE SEQUENCE [LARGE SCALE GENOMIC DNA]</scope>
    <source>
        <strain evidence="1 2">26-R-13</strain>
    </source>
</reference>
<proteinExistence type="predicted"/>